<dbReference type="HOGENOM" id="CLU_3286827_0_0_5"/>
<reference evidence="1 2" key="1">
    <citation type="journal article" date="2010" name="J. Bacteriol.">
        <title>The genetic basis of laboratory adaptation in Caulobacter crescentus.</title>
        <authorList>
            <person name="Marks M.E."/>
            <person name="Castro-Rojas C.M."/>
            <person name="Teiling C."/>
            <person name="Du L."/>
            <person name="Kapatral V."/>
            <person name="Walunas T.L."/>
            <person name="Crosson S."/>
        </authorList>
    </citation>
    <scope>NUCLEOTIDE SEQUENCE [LARGE SCALE GENOMIC DNA]</scope>
    <source>
        <strain evidence="2">NA1000 / CB15N</strain>
    </source>
</reference>
<keyword evidence="2" id="KW-1185">Reference proteome</keyword>
<gene>
    <name evidence="1" type="ordered locus">CCNA_03275</name>
</gene>
<dbReference type="EMBL" id="CP001340">
    <property type="protein sequence ID" value="ACL96739.1"/>
    <property type="molecule type" value="Genomic_DNA"/>
</dbReference>
<dbReference type="RefSeq" id="WP_012640687.1">
    <property type="nucleotide sequence ID" value="NC_011916.1"/>
</dbReference>
<proteinExistence type="predicted"/>
<dbReference type="KEGG" id="ccs:CCNA_03275"/>
<dbReference type="GeneID" id="7330296"/>
<protein>
    <submittedName>
        <fullName evidence="1">Uncharacterized protein</fullName>
    </submittedName>
</protein>
<evidence type="ECO:0000313" key="2">
    <source>
        <dbReference type="Proteomes" id="UP000001364"/>
    </source>
</evidence>
<accession>A0A0H3CCR0</accession>
<dbReference type="Proteomes" id="UP000001364">
    <property type="component" value="Chromosome"/>
</dbReference>
<organism evidence="1 2">
    <name type="scientific">Caulobacter vibrioides (strain NA1000 / CB15N)</name>
    <name type="common">Caulobacter crescentus</name>
    <dbReference type="NCBI Taxonomy" id="565050"/>
    <lineage>
        <taxon>Bacteria</taxon>
        <taxon>Pseudomonadati</taxon>
        <taxon>Pseudomonadota</taxon>
        <taxon>Alphaproteobacteria</taxon>
        <taxon>Caulobacterales</taxon>
        <taxon>Caulobacteraceae</taxon>
        <taxon>Caulobacter</taxon>
    </lineage>
</organism>
<name>A0A0H3CCR0_CAUVN</name>
<dbReference type="AlphaFoldDB" id="A0A0H3CCR0"/>
<sequence>MLAPAGVAAMSSKAREVVRRRMVGKVSEPRYARFMRQPRGGSASVA</sequence>
<evidence type="ECO:0000313" key="1">
    <source>
        <dbReference type="EMBL" id="ACL96739.1"/>
    </source>
</evidence>
<dbReference type="RefSeq" id="YP_002518647.1">
    <property type="nucleotide sequence ID" value="NC_011916.1"/>
</dbReference>